<dbReference type="PANTHER" id="PTHR43280">
    <property type="entry name" value="ARAC-FAMILY TRANSCRIPTIONAL REGULATOR"/>
    <property type="match status" value="1"/>
</dbReference>
<evidence type="ECO:0000256" key="2">
    <source>
        <dbReference type="ARBA" id="ARBA00023125"/>
    </source>
</evidence>
<evidence type="ECO:0000259" key="4">
    <source>
        <dbReference type="PROSITE" id="PS01124"/>
    </source>
</evidence>
<dbReference type="Pfam" id="PF12833">
    <property type="entry name" value="HTH_18"/>
    <property type="match status" value="1"/>
</dbReference>
<dbReference type="Gene3D" id="1.10.10.60">
    <property type="entry name" value="Homeodomain-like"/>
    <property type="match status" value="1"/>
</dbReference>
<dbReference type="EMBL" id="DWUP01000041">
    <property type="protein sequence ID" value="HJD52504.1"/>
    <property type="molecule type" value="Genomic_DNA"/>
</dbReference>
<reference evidence="5" key="1">
    <citation type="journal article" date="2021" name="PeerJ">
        <title>Extensive microbial diversity within the chicken gut microbiome revealed by metagenomics and culture.</title>
        <authorList>
            <person name="Gilroy R."/>
            <person name="Ravi A."/>
            <person name="Getino M."/>
            <person name="Pursley I."/>
            <person name="Horton D.L."/>
            <person name="Alikhan N.F."/>
            <person name="Baker D."/>
            <person name="Gharbi K."/>
            <person name="Hall N."/>
            <person name="Watson M."/>
            <person name="Adriaenssens E.M."/>
            <person name="Foster-Nyarko E."/>
            <person name="Jarju S."/>
            <person name="Secka A."/>
            <person name="Antonio M."/>
            <person name="Oren A."/>
            <person name="Chaudhuri R.R."/>
            <person name="La Ragione R."/>
            <person name="Hildebrand F."/>
            <person name="Pallen M.J."/>
        </authorList>
    </citation>
    <scope>NUCLEOTIDE SEQUENCE</scope>
    <source>
        <strain evidence="5">MalCec1-1739</strain>
    </source>
</reference>
<dbReference type="GO" id="GO:0043565">
    <property type="term" value="F:sequence-specific DNA binding"/>
    <property type="evidence" value="ECO:0007669"/>
    <property type="project" value="InterPro"/>
</dbReference>
<name>A0A9D2UHG0_9BACT</name>
<dbReference type="Pfam" id="PF02311">
    <property type="entry name" value="AraC_binding"/>
    <property type="match status" value="1"/>
</dbReference>
<dbReference type="InterPro" id="IPR009057">
    <property type="entry name" value="Homeodomain-like_sf"/>
</dbReference>
<protein>
    <submittedName>
        <fullName evidence="5">Helix-turn-helix domain-containing protein</fullName>
    </submittedName>
</protein>
<evidence type="ECO:0000256" key="3">
    <source>
        <dbReference type="ARBA" id="ARBA00023163"/>
    </source>
</evidence>
<keyword evidence="3" id="KW-0804">Transcription</keyword>
<dbReference type="InterPro" id="IPR037923">
    <property type="entry name" value="HTH-like"/>
</dbReference>
<sequence length="275" mass="31029">MKHPHDFDVRHSHTPDIMASAEMKGWCVHTICFAGTCRFTYNGRTFSMEAGDVAIISFPENVTITSVSPDLRIEAIAAPGEFLNGLLPANHYGIGGGISLFDDPLIHLSEAQLAALSRDFDNILMRLGDTGHRFYRELIGSLFVSMIYDLFDFHSRGHAPVYATTRSMHVVRQLMVMLAAGRCREHRDVAYYADRLSVTPKYLSDTVRRQTGHTVTYYIDRYAVQMVRSYLDNPQMSITQIADEMHFSSVSYFCRYVAKHLGMSPGQYRASLIPG</sequence>
<evidence type="ECO:0000313" key="6">
    <source>
        <dbReference type="Proteomes" id="UP000787625"/>
    </source>
</evidence>
<dbReference type="InterPro" id="IPR018060">
    <property type="entry name" value="HTH_AraC"/>
</dbReference>
<comment type="caution">
    <text evidence="5">The sequence shown here is derived from an EMBL/GenBank/DDBJ whole genome shotgun (WGS) entry which is preliminary data.</text>
</comment>
<keyword evidence="1" id="KW-0805">Transcription regulation</keyword>
<dbReference type="Proteomes" id="UP000787625">
    <property type="component" value="Unassembled WGS sequence"/>
</dbReference>
<evidence type="ECO:0000256" key="1">
    <source>
        <dbReference type="ARBA" id="ARBA00023015"/>
    </source>
</evidence>
<gene>
    <name evidence="5" type="ORF">IAA93_02085</name>
</gene>
<dbReference type="PROSITE" id="PS01124">
    <property type="entry name" value="HTH_ARAC_FAMILY_2"/>
    <property type="match status" value="1"/>
</dbReference>
<dbReference type="SUPFAM" id="SSF51215">
    <property type="entry name" value="Regulatory protein AraC"/>
    <property type="match status" value="1"/>
</dbReference>
<reference evidence="5" key="2">
    <citation type="submission" date="2021-04" db="EMBL/GenBank/DDBJ databases">
        <authorList>
            <person name="Gilroy R."/>
        </authorList>
    </citation>
    <scope>NUCLEOTIDE SEQUENCE</scope>
    <source>
        <strain evidence="5">MalCec1-1739</strain>
    </source>
</reference>
<feature type="domain" description="HTH araC/xylS-type" evidence="4">
    <location>
        <begin position="172"/>
        <end position="271"/>
    </location>
</feature>
<organism evidence="5 6">
    <name type="scientific">Candidatus Avibacteroides avistercoris</name>
    <dbReference type="NCBI Taxonomy" id="2840690"/>
    <lineage>
        <taxon>Bacteria</taxon>
        <taxon>Pseudomonadati</taxon>
        <taxon>Bacteroidota</taxon>
        <taxon>Bacteroidia</taxon>
        <taxon>Bacteroidales</taxon>
        <taxon>Bacteroidaceae</taxon>
        <taxon>Bacteroidaceae incertae sedis</taxon>
        <taxon>Candidatus Avibacteroides</taxon>
    </lineage>
</organism>
<keyword evidence="2" id="KW-0238">DNA-binding</keyword>
<dbReference type="AlphaFoldDB" id="A0A9D2UHG0"/>
<accession>A0A9D2UHG0</accession>
<dbReference type="SMART" id="SM00342">
    <property type="entry name" value="HTH_ARAC"/>
    <property type="match status" value="1"/>
</dbReference>
<dbReference type="GO" id="GO:0003700">
    <property type="term" value="F:DNA-binding transcription factor activity"/>
    <property type="evidence" value="ECO:0007669"/>
    <property type="project" value="InterPro"/>
</dbReference>
<evidence type="ECO:0000313" key="5">
    <source>
        <dbReference type="EMBL" id="HJD52504.1"/>
    </source>
</evidence>
<dbReference type="InterPro" id="IPR003313">
    <property type="entry name" value="AraC-bd"/>
</dbReference>
<dbReference type="SUPFAM" id="SSF46689">
    <property type="entry name" value="Homeodomain-like"/>
    <property type="match status" value="1"/>
</dbReference>
<dbReference type="PANTHER" id="PTHR43280:SF32">
    <property type="entry name" value="TRANSCRIPTIONAL REGULATORY PROTEIN"/>
    <property type="match status" value="1"/>
</dbReference>
<proteinExistence type="predicted"/>